<evidence type="ECO:0008006" key="9">
    <source>
        <dbReference type="Google" id="ProtNLM"/>
    </source>
</evidence>
<keyword evidence="4 6" id="KW-1133">Transmembrane helix</keyword>
<proteinExistence type="predicted"/>
<keyword evidence="2" id="KW-0813">Transport</keyword>
<feature type="transmembrane region" description="Helical" evidence="6">
    <location>
        <begin position="54"/>
        <end position="72"/>
    </location>
</feature>
<feature type="transmembrane region" description="Helical" evidence="6">
    <location>
        <begin position="391"/>
        <end position="408"/>
    </location>
</feature>
<comment type="caution">
    <text evidence="7">The sequence shown here is derived from an EMBL/GenBank/DDBJ whole genome shotgun (WGS) entry which is preliminary data.</text>
</comment>
<dbReference type="SUPFAM" id="SSF103473">
    <property type="entry name" value="MFS general substrate transporter"/>
    <property type="match status" value="1"/>
</dbReference>
<dbReference type="InterPro" id="IPR036259">
    <property type="entry name" value="MFS_trans_sf"/>
</dbReference>
<name>A0ABR3VT69_9PEZI</name>
<feature type="transmembrane region" description="Helical" evidence="6">
    <location>
        <begin position="200"/>
        <end position="221"/>
    </location>
</feature>
<dbReference type="PANTHER" id="PTHR43791:SF36">
    <property type="entry name" value="TRANSPORTER, PUTATIVE (AFU_ORTHOLOGUE AFUA_6G08340)-RELATED"/>
    <property type="match status" value="1"/>
</dbReference>
<keyword evidence="8" id="KW-1185">Reference proteome</keyword>
<feature type="transmembrane region" description="Helical" evidence="6">
    <location>
        <begin position="429"/>
        <end position="446"/>
    </location>
</feature>
<evidence type="ECO:0000256" key="4">
    <source>
        <dbReference type="ARBA" id="ARBA00022989"/>
    </source>
</evidence>
<evidence type="ECO:0000256" key="2">
    <source>
        <dbReference type="ARBA" id="ARBA00022448"/>
    </source>
</evidence>
<evidence type="ECO:0000256" key="1">
    <source>
        <dbReference type="ARBA" id="ARBA00004141"/>
    </source>
</evidence>
<feature type="transmembrane region" description="Helical" evidence="6">
    <location>
        <begin position="141"/>
        <end position="164"/>
    </location>
</feature>
<keyword evidence="5 6" id="KW-0472">Membrane</keyword>
<accession>A0ABR3VT69</accession>
<evidence type="ECO:0000313" key="7">
    <source>
        <dbReference type="EMBL" id="KAL1844873.1"/>
    </source>
</evidence>
<dbReference type="Gene3D" id="1.20.1250.20">
    <property type="entry name" value="MFS general substrate transporter like domains"/>
    <property type="match status" value="2"/>
</dbReference>
<organism evidence="7 8">
    <name type="scientific">Phialemonium thermophilum</name>
    <dbReference type="NCBI Taxonomy" id="223376"/>
    <lineage>
        <taxon>Eukaryota</taxon>
        <taxon>Fungi</taxon>
        <taxon>Dikarya</taxon>
        <taxon>Ascomycota</taxon>
        <taxon>Pezizomycotina</taxon>
        <taxon>Sordariomycetes</taxon>
        <taxon>Sordariomycetidae</taxon>
        <taxon>Cephalothecales</taxon>
        <taxon>Cephalothecaceae</taxon>
        <taxon>Phialemonium</taxon>
    </lineage>
</organism>
<feature type="transmembrane region" description="Helical" evidence="6">
    <location>
        <begin position="170"/>
        <end position="188"/>
    </location>
</feature>
<comment type="subcellular location">
    <subcellularLocation>
        <location evidence="1">Membrane</location>
        <topology evidence="1">Multi-pass membrane protein</topology>
    </subcellularLocation>
</comment>
<dbReference type="Proteomes" id="UP001586593">
    <property type="component" value="Unassembled WGS sequence"/>
</dbReference>
<feature type="transmembrane region" description="Helical" evidence="6">
    <location>
        <begin position="458"/>
        <end position="483"/>
    </location>
</feature>
<feature type="transmembrane region" description="Helical" evidence="6">
    <location>
        <begin position="341"/>
        <end position="358"/>
    </location>
</feature>
<dbReference type="InterPro" id="IPR011701">
    <property type="entry name" value="MFS"/>
</dbReference>
<dbReference type="Pfam" id="PF07690">
    <property type="entry name" value="MFS_1"/>
    <property type="match status" value="1"/>
</dbReference>
<dbReference type="EMBL" id="JAZHXJ010001402">
    <property type="protein sequence ID" value="KAL1844873.1"/>
    <property type="molecule type" value="Genomic_DNA"/>
</dbReference>
<gene>
    <name evidence="7" type="ORF">VTK73DRAFT_1632</name>
</gene>
<reference evidence="7 8" key="1">
    <citation type="journal article" date="2024" name="Commun. Biol.">
        <title>Comparative genomic analysis of thermophilic fungi reveals convergent evolutionary adaptations and gene losses.</title>
        <authorList>
            <person name="Steindorff A.S."/>
            <person name="Aguilar-Pontes M.V."/>
            <person name="Robinson A.J."/>
            <person name="Andreopoulos B."/>
            <person name="LaButti K."/>
            <person name="Kuo A."/>
            <person name="Mondo S."/>
            <person name="Riley R."/>
            <person name="Otillar R."/>
            <person name="Haridas S."/>
            <person name="Lipzen A."/>
            <person name="Grimwood J."/>
            <person name="Schmutz J."/>
            <person name="Clum A."/>
            <person name="Reid I.D."/>
            <person name="Moisan M.C."/>
            <person name="Butler G."/>
            <person name="Nguyen T.T.M."/>
            <person name="Dewar K."/>
            <person name="Conant G."/>
            <person name="Drula E."/>
            <person name="Henrissat B."/>
            <person name="Hansel C."/>
            <person name="Singer S."/>
            <person name="Hutchinson M.I."/>
            <person name="de Vries R.P."/>
            <person name="Natvig D.O."/>
            <person name="Powell A.J."/>
            <person name="Tsang A."/>
            <person name="Grigoriev I.V."/>
        </authorList>
    </citation>
    <scope>NUCLEOTIDE SEQUENCE [LARGE SCALE GENOMIC DNA]</scope>
    <source>
        <strain evidence="7 8">ATCC 24622</strain>
    </source>
</reference>
<evidence type="ECO:0000256" key="5">
    <source>
        <dbReference type="ARBA" id="ARBA00023136"/>
    </source>
</evidence>
<evidence type="ECO:0000256" key="6">
    <source>
        <dbReference type="SAM" id="Phobius"/>
    </source>
</evidence>
<feature type="transmembrane region" description="Helical" evidence="6">
    <location>
        <begin position="233"/>
        <end position="253"/>
    </location>
</feature>
<feature type="transmembrane region" description="Helical" evidence="6">
    <location>
        <begin position="111"/>
        <end position="129"/>
    </location>
</feature>
<dbReference type="PANTHER" id="PTHR43791">
    <property type="entry name" value="PERMEASE-RELATED"/>
    <property type="match status" value="1"/>
</dbReference>
<sequence>MRHPASMGIEDEGVAHVERAPDDPENVNDYAPEEIQKEARNLEDPAWIQAQRRYLRRLDCIILPSISILYFFEYLDRGNVANAKLYGLSKGHRTSGHGVGPGEKELTSTQWQLVVMIFYVGLVLCQVPGCIGYRVFSPSKWIAFGVCGWAVASMLQCVAFNLSGELACRVFLGAFEGLFGTGIVYYLSLWYHRTEMGMRVFWFLGPTAIAGAFGGLIAFGIGHIDSPTPTWKWLFLIEGLPCFCLGLFMLYWLPDRPPKNSRFSGIDQEIAEARYHSESFDRAGKMQMKHFLWVFSDWRLYFQAAIYLPTAALLSSISGFLPTIVSDLGYKKPTTANLMTVPPYACAFALMLLASWSSDRRKERGIHITVLMVVGAVAYALLATLPESHLHGKYACVCIAVACVYATYPPTHAWAANNFGNETKRAVGMGLYTAIGNLGSIAGTWFYPSTDAPQFRKGHFICMGLALATAVLSLANSLILAAVNRHRDRRFGKPIPGAPVDVTELADKSPHFRFIT</sequence>
<evidence type="ECO:0000313" key="8">
    <source>
        <dbReference type="Proteomes" id="UP001586593"/>
    </source>
</evidence>
<keyword evidence="3 6" id="KW-0812">Transmembrane</keyword>
<feature type="transmembrane region" description="Helical" evidence="6">
    <location>
        <begin position="298"/>
        <end position="321"/>
    </location>
</feature>
<protein>
    <recommendedName>
        <fullName evidence="9">Major facilitator superfamily (MFS) profile domain-containing protein</fullName>
    </recommendedName>
</protein>
<feature type="transmembrane region" description="Helical" evidence="6">
    <location>
        <begin position="365"/>
        <end position="385"/>
    </location>
</feature>
<evidence type="ECO:0000256" key="3">
    <source>
        <dbReference type="ARBA" id="ARBA00022692"/>
    </source>
</evidence>